<evidence type="ECO:0008006" key="3">
    <source>
        <dbReference type="Google" id="ProtNLM"/>
    </source>
</evidence>
<evidence type="ECO:0000313" key="1">
    <source>
        <dbReference type="EMBL" id="MDK2126862.1"/>
    </source>
</evidence>
<organism evidence="1 2">
    <name type="scientific">Parachitinimonas caeni</name>
    <dbReference type="NCBI Taxonomy" id="3031301"/>
    <lineage>
        <taxon>Bacteria</taxon>
        <taxon>Pseudomonadati</taxon>
        <taxon>Pseudomonadota</taxon>
        <taxon>Betaproteobacteria</taxon>
        <taxon>Neisseriales</taxon>
        <taxon>Chitinibacteraceae</taxon>
        <taxon>Parachitinimonas</taxon>
    </lineage>
</organism>
<accession>A0ABT7E3G0</accession>
<keyword evidence="2" id="KW-1185">Reference proteome</keyword>
<name>A0ABT7E3G0_9NEIS</name>
<evidence type="ECO:0000313" key="2">
    <source>
        <dbReference type="Proteomes" id="UP001172778"/>
    </source>
</evidence>
<dbReference type="EMBL" id="JARRAF010000058">
    <property type="protein sequence ID" value="MDK2126862.1"/>
    <property type="molecule type" value="Genomic_DNA"/>
</dbReference>
<sequence>MFFAMLYPTAAQLAALTAVPSAQRVAGQEWLPIATPDCRMADPPPAWPTAVATARIGLGRQCQRERGTE</sequence>
<reference evidence="1" key="1">
    <citation type="submission" date="2023-03" db="EMBL/GenBank/DDBJ databases">
        <title>Chitinimonas shenzhenensis gen. nov., sp. nov., a novel member of family Burkholderiaceae isolated from activated sludge collected in Shen Zhen, China.</title>
        <authorList>
            <person name="Wang X."/>
        </authorList>
    </citation>
    <scope>NUCLEOTIDE SEQUENCE</scope>
    <source>
        <strain evidence="1">DQS-5</strain>
    </source>
</reference>
<comment type="caution">
    <text evidence="1">The sequence shown here is derived from an EMBL/GenBank/DDBJ whole genome shotgun (WGS) entry which is preliminary data.</text>
</comment>
<gene>
    <name evidence="1" type="ORF">PZA18_22730</name>
</gene>
<protein>
    <recommendedName>
        <fullName evidence="3">Secreted protein</fullName>
    </recommendedName>
</protein>
<proteinExistence type="predicted"/>
<dbReference type="Proteomes" id="UP001172778">
    <property type="component" value="Unassembled WGS sequence"/>
</dbReference>